<sequence>MYYPSLLPATLLLLFSINAGLCSVVTRAGDNVTLPCPAAQDTFVLLLEWRCRGCQVPGSSVIKPEVKLVEYRSESVTLFHHETRMNLHQETFSIAFNPVTAQDSGSYYCRVNNRDDSEREIKLIVQDAPSPPGRPLIMQFTSRSVNLSWTPSKNTHHAPITHYIIHTREGEEGSWDVLNGVATITNSTHFTVGGLAPFTVYSFRVVAVNALGPSRPSKGSYYMVTLRELPEGKPVFTAAHNASSTSLDLQWKPPAITTIHGEFLGYKITVRPRDNLEGVGGRPKTITIRDPAITYHLVEDLRTYTQYLVSLLVFNPEGDGPETTVAVMTDEGRPGPPQNLTVRGIHSRSVDLKWKNPKEPNGEIRGYRVYYMLGNFTSVKTVYANDHQITFRLDDLAPDSDFKVWTKAFTQRHEGKSSSPVFVKTDISAPSAPQIVNFTCQTDSSLFLQWLTPQKVYDKVDLYYIYFRPQDSGEEFEEIIVDSLQGHQTHNFLLTNLSANTLYEVKVQGMTYSRFFDENNVTYKGRFSSSHKIRLYEGCHLDPHPQLGGAIFELKAGIIAGIICTALALSLIVISLAVWHRFCRGAYYYLEEPSKLPLPVTFEWQNETGSDDSYGPIDVQQFAKRVGDLHADGDIGFSKEYESIQAASSQEQHTAEHSQLPDNKQKNRYLNIVAYDHSRVPLLPLPGQKKTIEYVNANYIDGYNKARAYIGTQGPLPSTLDTFWRMIWEQRVHIIIMITNLVERGRKNVDQYWPKEGTEKYGIIQVRLVHEQILATYTLRKFAIRHTKAKKKKGGGGERIIYQYHYTNWPDHGTPDHPLPVLSFVRHSAAANPPDAGPIVVHCSAGVGRTGTYIVLDAMLQQIRNQGQLNIWGFLKHIRTQRNFLVQTEEQYIFIHDALLEAIQSGDTNIPRAGLGRYIRMLQAPGGSQEKPVPWYLLSHQYKMVTNLISRDFNVVSAVKPINRAKNRTTDYLPMENGRVHLTPKAGCDGSDYINATWLVGYNRLREFIITQHPTTQTIMDFWQMVWDHNAQTIVVLTAVDESQGFPQFWPHQHDEYDSEHWKVRYLEEKLNSGLVTIDCTVQSLQDDYELPVRVIHAPSWPHTLPALSTALSLVSLVADANTNYQNGPLIVVDRWGGTEAATFCLLTTMKHQIDFEQHLDPYMFFKLYHSRRPGIWPTQDELLFVYRAMETYCSSENSESIGDTVSINEPVIATTILPNIATISPTIEPQQSLLLNTSGTPDILSGSVILPGGGGSLMSGVKYSHSGMPLDQTSISMGNGTAVRVPPDGMEDLPPSYDTQHV</sequence>
<evidence type="ECO:0000256" key="8">
    <source>
        <dbReference type="ARBA" id="ARBA00023136"/>
    </source>
</evidence>
<dbReference type="Gene3D" id="2.60.40.10">
    <property type="entry name" value="Immunoglobulins"/>
    <property type="match status" value="5"/>
</dbReference>
<dbReference type="InterPro" id="IPR003599">
    <property type="entry name" value="Ig_sub"/>
</dbReference>
<feature type="domain" description="Tyrosine-protein phosphatase" evidence="12">
    <location>
        <begin position="938"/>
        <end position="1193"/>
    </location>
</feature>
<keyword evidence="9" id="KW-0325">Glycoprotein</keyword>
<dbReference type="GO" id="GO:0016020">
    <property type="term" value="C:membrane"/>
    <property type="evidence" value="ECO:0007669"/>
    <property type="project" value="UniProtKB-SubCell"/>
</dbReference>
<evidence type="ECO:0000256" key="3">
    <source>
        <dbReference type="ARBA" id="ARBA00022692"/>
    </source>
</evidence>
<dbReference type="InterPro" id="IPR016130">
    <property type="entry name" value="Tyr_Pase_AS"/>
</dbReference>
<dbReference type="PROSITE" id="PS50853">
    <property type="entry name" value="FN3"/>
    <property type="match status" value="4"/>
</dbReference>
<dbReference type="InterPro" id="IPR036116">
    <property type="entry name" value="FN3_sf"/>
</dbReference>
<keyword evidence="3" id="KW-0812">Transmembrane</keyword>
<reference evidence="16 17" key="1">
    <citation type="submission" date="2024-05" db="EMBL/GenBank/DDBJ databases">
        <authorList>
            <person name="Wallberg A."/>
        </authorList>
    </citation>
    <scope>NUCLEOTIDE SEQUENCE [LARGE SCALE GENOMIC DNA]</scope>
</reference>
<evidence type="ECO:0000256" key="2">
    <source>
        <dbReference type="ARBA" id="ARBA00013064"/>
    </source>
</evidence>
<dbReference type="Pfam" id="PF00041">
    <property type="entry name" value="fn3"/>
    <property type="match status" value="4"/>
</dbReference>
<dbReference type="SUPFAM" id="SSF49265">
    <property type="entry name" value="Fibronectin type III"/>
    <property type="match status" value="2"/>
</dbReference>
<dbReference type="CDD" id="cd00063">
    <property type="entry name" value="FN3"/>
    <property type="match status" value="4"/>
</dbReference>
<feature type="domain" description="Fibronectin type-III" evidence="15">
    <location>
        <begin position="230"/>
        <end position="335"/>
    </location>
</feature>
<evidence type="ECO:0000256" key="6">
    <source>
        <dbReference type="ARBA" id="ARBA00022912"/>
    </source>
</evidence>
<evidence type="ECO:0000256" key="7">
    <source>
        <dbReference type="ARBA" id="ARBA00022989"/>
    </source>
</evidence>
<dbReference type="PROSITE" id="PS50835">
    <property type="entry name" value="IG_LIKE"/>
    <property type="match status" value="1"/>
</dbReference>
<dbReference type="Gene3D" id="3.90.190.10">
    <property type="entry name" value="Protein tyrosine phosphatase superfamily"/>
    <property type="match status" value="2"/>
</dbReference>
<feature type="domain" description="Tyrosine-protein phosphatase" evidence="12">
    <location>
        <begin position="637"/>
        <end position="902"/>
    </location>
</feature>
<accession>A0AAV2QJ82</accession>
<dbReference type="FunFam" id="3.90.190.10:FF:000013">
    <property type="entry name" value="receptor-type tyrosine-protein phosphatase zeta isoform X1"/>
    <property type="match status" value="1"/>
</dbReference>
<name>A0AAV2QJ82_MEGNR</name>
<dbReference type="GO" id="GO:0004725">
    <property type="term" value="F:protein tyrosine phosphatase activity"/>
    <property type="evidence" value="ECO:0007669"/>
    <property type="project" value="UniProtKB-EC"/>
</dbReference>
<dbReference type="SMART" id="SM00194">
    <property type="entry name" value="PTPc"/>
    <property type="match status" value="2"/>
</dbReference>
<evidence type="ECO:0000256" key="4">
    <source>
        <dbReference type="ARBA" id="ARBA00022729"/>
    </source>
</evidence>
<feature type="domain" description="Fibronectin type-III" evidence="15">
    <location>
        <begin position="429"/>
        <end position="538"/>
    </location>
</feature>
<evidence type="ECO:0000256" key="10">
    <source>
        <dbReference type="ARBA" id="ARBA00051722"/>
    </source>
</evidence>
<feature type="domain" description="Fibronectin type-III" evidence="15">
    <location>
        <begin position="336"/>
        <end position="428"/>
    </location>
</feature>
<dbReference type="Pfam" id="PF07686">
    <property type="entry name" value="V-set"/>
    <property type="match status" value="1"/>
</dbReference>
<dbReference type="SMART" id="SM00404">
    <property type="entry name" value="PTPc_motif"/>
    <property type="match status" value="2"/>
</dbReference>
<dbReference type="InterPro" id="IPR036179">
    <property type="entry name" value="Ig-like_dom_sf"/>
</dbReference>
<dbReference type="SMART" id="SM00409">
    <property type="entry name" value="IG"/>
    <property type="match status" value="1"/>
</dbReference>
<evidence type="ECO:0000313" key="17">
    <source>
        <dbReference type="Proteomes" id="UP001497623"/>
    </source>
</evidence>
<dbReference type="SUPFAM" id="SSF52799">
    <property type="entry name" value="(Phosphotyrosine protein) phosphatases II"/>
    <property type="match status" value="2"/>
</dbReference>
<dbReference type="PROSITE" id="PS50056">
    <property type="entry name" value="TYR_PHOSPHATASE_2"/>
    <property type="match status" value="1"/>
</dbReference>
<dbReference type="PROSITE" id="PS50055">
    <property type="entry name" value="TYR_PHOSPHATASE_PTP"/>
    <property type="match status" value="2"/>
</dbReference>
<comment type="subcellular location">
    <subcellularLocation>
        <location evidence="1">Membrane</location>
        <topology evidence="1">Single-pass type I membrane protein</topology>
    </subcellularLocation>
</comment>
<dbReference type="CDD" id="cd14549">
    <property type="entry name" value="R5-PTPc-1"/>
    <property type="match status" value="1"/>
</dbReference>
<proteinExistence type="predicted"/>
<evidence type="ECO:0000313" key="16">
    <source>
        <dbReference type="EMBL" id="CAL4083881.1"/>
    </source>
</evidence>
<dbReference type="InterPro" id="IPR050713">
    <property type="entry name" value="RTP_Phos/Ushers"/>
</dbReference>
<gene>
    <name evidence="16" type="ORF">MNOR_LOCUS12255</name>
</gene>
<dbReference type="InterPro" id="IPR013106">
    <property type="entry name" value="Ig_V-set"/>
</dbReference>
<dbReference type="GO" id="GO:0048666">
    <property type="term" value="P:neuron development"/>
    <property type="evidence" value="ECO:0007669"/>
    <property type="project" value="UniProtKB-ARBA"/>
</dbReference>
<keyword evidence="4 11" id="KW-0732">Signal</keyword>
<keyword evidence="6" id="KW-0904">Protein phosphatase</keyword>
<evidence type="ECO:0000259" key="13">
    <source>
        <dbReference type="PROSITE" id="PS50056"/>
    </source>
</evidence>
<organism evidence="16 17">
    <name type="scientific">Meganyctiphanes norvegica</name>
    <name type="common">Northern krill</name>
    <name type="synonym">Thysanopoda norvegica</name>
    <dbReference type="NCBI Taxonomy" id="48144"/>
    <lineage>
        <taxon>Eukaryota</taxon>
        <taxon>Metazoa</taxon>
        <taxon>Ecdysozoa</taxon>
        <taxon>Arthropoda</taxon>
        <taxon>Crustacea</taxon>
        <taxon>Multicrustacea</taxon>
        <taxon>Malacostraca</taxon>
        <taxon>Eumalacostraca</taxon>
        <taxon>Eucarida</taxon>
        <taxon>Euphausiacea</taxon>
        <taxon>Euphausiidae</taxon>
        <taxon>Meganyctiphanes</taxon>
    </lineage>
</organism>
<dbReference type="EMBL" id="CAXKWB010006679">
    <property type="protein sequence ID" value="CAL4083881.1"/>
    <property type="molecule type" value="Genomic_DNA"/>
</dbReference>
<evidence type="ECO:0000256" key="11">
    <source>
        <dbReference type="SAM" id="SignalP"/>
    </source>
</evidence>
<dbReference type="PROSITE" id="PS00383">
    <property type="entry name" value="TYR_PHOSPHATASE_1"/>
    <property type="match status" value="1"/>
</dbReference>
<keyword evidence="17" id="KW-1185">Reference proteome</keyword>
<protein>
    <recommendedName>
        <fullName evidence="2">protein-tyrosine-phosphatase</fullName>
        <ecNumber evidence="2">3.1.3.48</ecNumber>
    </recommendedName>
</protein>
<comment type="catalytic activity">
    <reaction evidence="10">
        <text>O-phospho-L-tyrosyl-[protein] + H2O = L-tyrosyl-[protein] + phosphate</text>
        <dbReference type="Rhea" id="RHEA:10684"/>
        <dbReference type="Rhea" id="RHEA-COMP:10136"/>
        <dbReference type="Rhea" id="RHEA-COMP:20101"/>
        <dbReference type="ChEBI" id="CHEBI:15377"/>
        <dbReference type="ChEBI" id="CHEBI:43474"/>
        <dbReference type="ChEBI" id="CHEBI:46858"/>
        <dbReference type="ChEBI" id="CHEBI:61978"/>
        <dbReference type="EC" id="3.1.3.48"/>
    </reaction>
</comment>
<feature type="domain" description="Ig-like" evidence="14">
    <location>
        <begin position="4"/>
        <end position="122"/>
    </location>
</feature>
<dbReference type="FunFam" id="3.90.190.10:FF:000068">
    <property type="entry name" value="receptor-type tyrosine-protein phosphatase zeta"/>
    <property type="match status" value="1"/>
</dbReference>
<comment type="caution">
    <text evidence="16">The sequence shown here is derived from an EMBL/GenBank/DDBJ whole genome shotgun (WGS) entry which is preliminary data.</text>
</comment>
<dbReference type="InterPro" id="IPR000242">
    <property type="entry name" value="PTP_cat"/>
</dbReference>
<dbReference type="InterPro" id="IPR029021">
    <property type="entry name" value="Prot-tyrosine_phosphatase-like"/>
</dbReference>
<dbReference type="InterPro" id="IPR003595">
    <property type="entry name" value="Tyr_Pase_cat"/>
</dbReference>
<evidence type="ECO:0000259" key="14">
    <source>
        <dbReference type="PROSITE" id="PS50835"/>
    </source>
</evidence>
<evidence type="ECO:0000259" key="15">
    <source>
        <dbReference type="PROSITE" id="PS50853"/>
    </source>
</evidence>
<evidence type="ECO:0000256" key="1">
    <source>
        <dbReference type="ARBA" id="ARBA00004479"/>
    </source>
</evidence>
<feature type="domain" description="Fibronectin type-III" evidence="15">
    <location>
        <begin position="131"/>
        <end position="228"/>
    </location>
</feature>
<dbReference type="EC" id="3.1.3.48" evidence="2"/>
<dbReference type="PANTHER" id="PTHR46957:SF6">
    <property type="entry name" value="PROTEIN-TYROSINE-PHOSPHATASE"/>
    <property type="match status" value="1"/>
</dbReference>
<dbReference type="InterPro" id="IPR013783">
    <property type="entry name" value="Ig-like_fold"/>
</dbReference>
<feature type="signal peptide" evidence="11">
    <location>
        <begin position="1"/>
        <end position="22"/>
    </location>
</feature>
<evidence type="ECO:0000256" key="5">
    <source>
        <dbReference type="ARBA" id="ARBA00022801"/>
    </source>
</evidence>
<feature type="chain" id="PRO_5043988073" description="protein-tyrosine-phosphatase" evidence="11">
    <location>
        <begin position="23"/>
        <end position="1303"/>
    </location>
</feature>
<dbReference type="SUPFAM" id="SSF48726">
    <property type="entry name" value="Immunoglobulin"/>
    <property type="match status" value="1"/>
</dbReference>
<dbReference type="SMART" id="SM00060">
    <property type="entry name" value="FN3"/>
    <property type="match status" value="4"/>
</dbReference>
<dbReference type="PRINTS" id="PR00700">
    <property type="entry name" value="PRTYPHPHTASE"/>
</dbReference>
<keyword evidence="5" id="KW-0378">Hydrolase</keyword>
<evidence type="ECO:0000256" key="9">
    <source>
        <dbReference type="ARBA" id="ARBA00023180"/>
    </source>
</evidence>
<feature type="domain" description="Tyrosine specific protein phosphatases" evidence="13">
    <location>
        <begin position="819"/>
        <end position="893"/>
    </location>
</feature>
<keyword evidence="7" id="KW-1133">Transmembrane helix</keyword>
<dbReference type="PANTHER" id="PTHR46957">
    <property type="entry name" value="CYTOKINE RECEPTOR"/>
    <property type="match status" value="1"/>
</dbReference>
<dbReference type="InterPro" id="IPR003961">
    <property type="entry name" value="FN3_dom"/>
</dbReference>
<dbReference type="Pfam" id="PF00102">
    <property type="entry name" value="Y_phosphatase"/>
    <property type="match status" value="2"/>
</dbReference>
<evidence type="ECO:0000259" key="12">
    <source>
        <dbReference type="PROSITE" id="PS50055"/>
    </source>
</evidence>
<keyword evidence="8" id="KW-0472">Membrane</keyword>
<dbReference type="Proteomes" id="UP001497623">
    <property type="component" value="Unassembled WGS sequence"/>
</dbReference>
<dbReference type="InterPro" id="IPR000387">
    <property type="entry name" value="Tyr_Pase_dom"/>
</dbReference>
<dbReference type="InterPro" id="IPR007110">
    <property type="entry name" value="Ig-like_dom"/>
</dbReference>